<keyword evidence="3" id="KW-0012">Acyltransferase</keyword>
<accession>A0ABS6UIF0</accession>
<dbReference type="PANTHER" id="PTHR36927">
    <property type="entry name" value="BLR4337 PROTEIN"/>
    <property type="match status" value="1"/>
</dbReference>
<feature type="transmembrane region" description="Helical" evidence="1">
    <location>
        <begin position="78"/>
        <end position="101"/>
    </location>
</feature>
<keyword evidence="1" id="KW-0472">Membrane</keyword>
<feature type="transmembrane region" description="Helical" evidence="1">
    <location>
        <begin position="304"/>
        <end position="328"/>
    </location>
</feature>
<dbReference type="RefSeq" id="WP_218593245.1">
    <property type="nucleotide sequence ID" value="NZ_JADQDE010000330.1"/>
</dbReference>
<feature type="transmembrane region" description="Helical" evidence="1">
    <location>
        <begin position="233"/>
        <end position="254"/>
    </location>
</feature>
<organism evidence="3 4">
    <name type="scientific">Pseudonocardia oceani</name>
    <dbReference type="NCBI Taxonomy" id="2792013"/>
    <lineage>
        <taxon>Bacteria</taxon>
        <taxon>Bacillati</taxon>
        <taxon>Actinomycetota</taxon>
        <taxon>Actinomycetes</taxon>
        <taxon>Pseudonocardiales</taxon>
        <taxon>Pseudonocardiaceae</taxon>
        <taxon>Pseudonocardia</taxon>
    </lineage>
</organism>
<gene>
    <name evidence="3" type="ORF">I4I82_29060</name>
</gene>
<proteinExistence type="predicted"/>
<dbReference type="InterPro" id="IPR002656">
    <property type="entry name" value="Acyl_transf_3_dom"/>
</dbReference>
<feature type="transmembrane region" description="Helical" evidence="1">
    <location>
        <begin position="122"/>
        <end position="145"/>
    </location>
</feature>
<evidence type="ECO:0000256" key="1">
    <source>
        <dbReference type="SAM" id="Phobius"/>
    </source>
</evidence>
<sequence length="413" mass="43480">MKRPPARASALHRPLGHGVAARSLPGAAGGRSPHLDVLRTLLVAWVIGGHALLGYSAVGGWAYDEVNEVTFSPASELVLVALLGPSGLFVIGVFFFVAGLVTERSLARRGPRRYLRDRGLRLGLPWLVSALLVWPASVWLAYAAAGRDVTFWDVLRGRDPLLDSGSLWFALVLLLYSVGLVLLRLVVRRAPHPPLTPFGLAHVAGAAAAVAVASFAVRLAFPARSGQVLDLHLWQWPQCLGMFALGVVVARHGWAEHVPDGVRRACGAATAVTLVLLPVLALAAGVRDLARDVTPFLGGWHPEALATATVEGILVVAGSVWLVGAAEHRFAGTGRRTRRWVAAAFTAFVVQGPVLMVLATAARPVPAPAEVKGPLLAAAAIVACFWIGGHLRIAPRRAPAARGGTPLGQPGAR</sequence>
<keyword evidence="4" id="KW-1185">Reference proteome</keyword>
<keyword evidence="1" id="KW-0812">Transmembrane</keyword>
<feature type="transmembrane region" description="Helical" evidence="1">
    <location>
        <begin position="266"/>
        <end position="284"/>
    </location>
</feature>
<feature type="transmembrane region" description="Helical" evidence="1">
    <location>
        <begin position="340"/>
        <end position="362"/>
    </location>
</feature>
<dbReference type="Proteomes" id="UP000694300">
    <property type="component" value="Unassembled WGS sequence"/>
</dbReference>
<comment type="caution">
    <text evidence="3">The sequence shown here is derived from an EMBL/GenBank/DDBJ whole genome shotgun (WGS) entry which is preliminary data.</text>
</comment>
<evidence type="ECO:0000313" key="3">
    <source>
        <dbReference type="EMBL" id="MBW0131696.1"/>
    </source>
</evidence>
<feature type="transmembrane region" description="Helical" evidence="1">
    <location>
        <begin position="374"/>
        <end position="393"/>
    </location>
</feature>
<feature type="domain" description="Acyltransferase 3" evidence="2">
    <location>
        <begin position="35"/>
        <end position="387"/>
    </location>
</feature>
<evidence type="ECO:0000259" key="2">
    <source>
        <dbReference type="Pfam" id="PF01757"/>
    </source>
</evidence>
<dbReference type="PANTHER" id="PTHR36927:SF4">
    <property type="entry name" value="BLR5718 PROTEIN"/>
    <property type="match status" value="1"/>
</dbReference>
<protein>
    <submittedName>
        <fullName evidence="3">Acyltransferase</fullName>
    </submittedName>
</protein>
<name>A0ABS6UIF0_9PSEU</name>
<feature type="transmembrane region" description="Helical" evidence="1">
    <location>
        <begin position="165"/>
        <end position="187"/>
    </location>
</feature>
<keyword evidence="3" id="KW-0808">Transferase</keyword>
<dbReference type="Pfam" id="PF01757">
    <property type="entry name" value="Acyl_transf_3"/>
    <property type="match status" value="1"/>
</dbReference>
<dbReference type="GO" id="GO:0016746">
    <property type="term" value="F:acyltransferase activity"/>
    <property type="evidence" value="ECO:0007669"/>
    <property type="project" value="UniProtKB-KW"/>
</dbReference>
<reference evidence="3 4" key="1">
    <citation type="submission" date="2020-11" db="EMBL/GenBank/DDBJ databases">
        <title>Pseudonocardia abyssalis sp. nov. and Pseudonocardia oceani sp. nov., description and phylogenomic analysis of two novel actinomycetes isolated from the deep Southern Ocean.</title>
        <authorList>
            <person name="Parra J."/>
        </authorList>
    </citation>
    <scope>NUCLEOTIDE SEQUENCE [LARGE SCALE GENOMIC DNA]</scope>
    <source>
        <strain evidence="4">KRD185</strain>
    </source>
</reference>
<evidence type="ECO:0000313" key="4">
    <source>
        <dbReference type="Proteomes" id="UP000694300"/>
    </source>
</evidence>
<keyword evidence="1" id="KW-1133">Transmembrane helix</keyword>
<feature type="transmembrane region" description="Helical" evidence="1">
    <location>
        <begin position="199"/>
        <end position="221"/>
    </location>
</feature>
<feature type="transmembrane region" description="Helical" evidence="1">
    <location>
        <begin position="41"/>
        <end position="63"/>
    </location>
</feature>
<dbReference type="InterPro" id="IPR050623">
    <property type="entry name" value="Glucan_succinyl_AcylTrfase"/>
</dbReference>
<dbReference type="EMBL" id="JADQDF010000001">
    <property type="protein sequence ID" value="MBW0131696.1"/>
    <property type="molecule type" value="Genomic_DNA"/>
</dbReference>